<dbReference type="InterPro" id="IPR036565">
    <property type="entry name" value="Mur-like_cat_sf"/>
</dbReference>
<dbReference type="EC" id="6.3.2.30" evidence="6"/>
<dbReference type="AlphaFoldDB" id="A0A6J4UR17"/>
<dbReference type="Gene3D" id="3.90.190.20">
    <property type="entry name" value="Mur ligase, C-terminal domain"/>
    <property type="match status" value="1"/>
</dbReference>
<dbReference type="PANTHER" id="PTHR23135:SF18">
    <property type="entry name" value="CYANOPHYCIN SYNTHETASE"/>
    <property type="match status" value="1"/>
</dbReference>
<dbReference type="Pfam" id="PF08245">
    <property type="entry name" value="Mur_ligase_M"/>
    <property type="match status" value="1"/>
</dbReference>
<dbReference type="InterPro" id="IPR036615">
    <property type="entry name" value="Mur_ligase_C_dom_sf"/>
</dbReference>
<evidence type="ECO:0000259" key="5">
    <source>
        <dbReference type="Pfam" id="PF08245"/>
    </source>
</evidence>
<organism evidence="6">
    <name type="scientific">uncultured Thermomicrobiales bacterium</name>
    <dbReference type="NCBI Taxonomy" id="1645740"/>
    <lineage>
        <taxon>Bacteria</taxon>
        <taxon>Pseudomonadati</taxon>
        <taxon>Thermomicrobiota</taxon>
        <taxon>Thermomicrobia</taxon>
        <taxon>Thermomicrobiales</taxon>
        <taxon>environmental samples</taxon>
    </lineage>
</organism>
<dbReference type="EC" id="6.3.2.29" evidence="6"/>
<dbReference type="Gene3D" id="3.40.1190.10">
    <property type="entry name" value="Mur-like, catalytic domain"/>
    <property type="match status" value="1"/>
</dbReference>
<dbReference type="SUPFAM" id="SSF53244">
    <property type="entry name" value="MurD-like peptide ligases, peptide-binding domain"/>
    <property type="match status" value="1"/>
</dbReference>
<proteinExistence type="predicted"/>
<dbReference type="PANTHER" id="PTHR23135">
    <property type="entry name" value="MUR LIGASE FAMILY MEMBER"/>
    <property type="match status" value="1"/>
</dbReference>
<keyword evidence="1 6" id="KW-0436">Ligase</keyword>
<evidence type="ECO:0000256" key="3">
    <source>
        <dbReference type="ARBA" id="ARBA00022840"/>
    </source>
</evidence>
<name>A0A6J4UR17_9BACT</name>
<dbReference type="GO" id="GO:0005524">
    <property type="term" value="F:ATP binding"/>
    <property type="evidence" value="ECO:0007669"/>
    <property type="project" value="UniProtKB-KW"/>
</dbReference>
<dbReference type="InterPro" id="IPR013221">
    <property type="entry name" value="Mur_ligase_cen"/>
</dbReference>
<gene>
    <name evidence="6" type="ORF">AVDCRST_MAG73-3269</name>
</gene>
<evidence type="ECO:0000256" key="2">
    <source>
        <dbReference type="ARBA" id="ARBA00022741"/>
    </source>
</evidence>
<evidence type="ECO:0000256" key="1">
    <source>
        <dbReference type="ARBA" id="ARBA00022598"/>
    </source>
</evidence>
<dbReference type="InterPro" id="IPR018109">
    <property type="entry name" value="Folylpolyglutamate_synth_CS"/>
</dbReference>
<dbReference type="GO" id="GO:0071160">
    <property type="term" value="F:cyanophycin synthetase activity (L-aspartate-adding)"/>
    <property type="evidence" value="ECO:0007669"/>
    <property type="project" value="UniProtKB-EC"/>
</dbReference>
<feature type="domain" description="Mur ligase C-terminal" evidence="4">
    <location>
        <begin position="363"/>
        <end position="502"/>
    </location>
</feature>
<evidence type="ECO:0000313" key="6">
    <source>
        <dbReference type="EMBL" id="CAA9555819.1"/>
    </source>
</evidence>
<sequence>MRHDDRRFLAGPNRFGSGPVAALRVAVEAGEDPAAVAARLADAVRSVCAARGFPATETTATVRPGPRTVSVGISCPNRARAALLLQWLGTELGFEDPDPEGTMGAWDAAGDEPEGPAPAPVPTVAVTGTNGKSTTTRLLARILRAAGRHPGVTTSDGVWVGERQVLAGDYTGPQGATRALAEPGLDVAVLEVARGGLLLKGLGVPSVDVGVVTNVAADHLGLDGVETLEELVLVKGIVPRSVRPGGVAVLNAVDPALAVLRAQTEERVALFARDPMAPTILAHRASGGDAVVVRDETIVALRGNDETPLLAVAEVPIALGGVAVHNVENALAAAAAALALGIAPEAVAAGLRAFRPTPEDNPGRLNVFAHAGRTVIVDFAHNPAGLAALLDLARALADRQNGQATGHASGQVLAVIGTAGDRRDEDIAALGEIAARRAAAVFIKKTIQYTRGREYAAMLALYRAGIARGGQDPSTTPVVPDEVSGLRAALAASRPGDVIAVMCQEQRRELWALLEGEEAHDGVGGE</sequence>
<keyword evidence="2" id="KW-0547">Nucleotide-binding</keyword>
<protein>
    <submittedName>
        <fullName evidence="6">Cyanophycin synthase(EC)</fullName>
        <ecNumber evidence="6">6.3.2.29</ecNumber>
        <ecNumber evidence="6">6.3.2.30</ecNumber>
    </submittedName>
</protein>
<dbReference type="InterPro" id="IPR004101">
    <property type="entry name" value="Mur_ligase_C"/>
</dbReference>
<dbReference type="GO" id="GO:0071161">
    <property type="term" value="F:cyanophycin synthetase activity (L-arginine-adding)"/>
    <property type="evidence" value="ECO:0007669"/>
    <property type="project" value="UniProtKB-EC"/>
</dbReference>
<dbReference type="SUPFAM" id="SSF53623">
    <property type="entry name" value="MurD-like peptide ligases, catalytic domain"/>
    <property type="match status" value="1"/>
</dbReference>
<accession>A0A6J4UR17</accession>
<dbReference type="GO" id="GO:0004326">
    <property type="term" value="F:tetrahydrofolylpolyglutamate synthase activity"/>
    <property type="evidence" value="ECO:0007669"/>
    <property type="project" value="InterPro"/>
</dbReference>
<evidence type="ECO:0000259" key="4">
    <source>
        <dbReference type="Pfam" id="PF02875"/>
    </source>
</evidence>
<dbReference type="PROSITE" id="PS01011">
    <property type="entry name" value="FOLYLPOLYGLU_SYNT_1"/>
    <property type="match status" value="1"/>
</dbReference>
<dbReference type="Pfam" id="PF02875">
    <property type="entry name" value="Mur_ligase_C"/>
    <property type="match status" value="1"/>
</dbReference>
<reference evidence="6" key="1">
    <citation type="submission" date="2020-02" db="EMBL/GenBank/DDBJ databases">
        <authorList>
            <person name="Meier V. D."/>
        </authorList>
    </citation>
    <scope>NUCLEOTIDE SEQUENCE</scope>
    <source>
        <strain evidence="6">AVDCRST_MAG73</strain>
    </source>
</reference>
<dbReference type="EMBL" id="CADCWE010000217">
    <property type="protein sequence ID" value="CAA9555819.1"/>
    <property type="molecule type" value="Genomic_DNA"/>
</dbReference>
<feature type="domain" description="Mur ligase central" evidence="5">
    <location>
        <begin position="126"/>
        <end position="337"/>
    </location>
</feature>
<keyword evidence="3" id="KW-0067">ATP-binding</keyword>